<dbReference type="EMBL" id="JBCEVZ010000001">
    <property type="protein sequence ID" value="MEL5992743.1"/>
    <property type="molecule type" value="Genomic_DNA"/>
</dbReference>
<dbReference type="Proteomes" id="UP001479606">
    <property type="component" value="Unassembled WGS sequence"/>
</dbReference>
<evidence type="ECO:0000313" key="1">
    <source>
        <dbReference type="EMBL" id="MEL5992743.1"/>
    </source>
</evidence>
<accession>A0ABU9LQ37</accession>
<sequence>MAVEAHKPATAHSLRTHAANAIVTPAATDAPADAASTSPRSADADEANVVATGFAPLGLRPVVSPAAKPVPLPTPLATVALAETPPQPELPKPAREPRFYVALVGAPDVSTVKFASIEKPMPNVGLVLEYRLSSRVRVNTGLLRSTKQYTARREDYDFGANTARVYQRDFTDVEGSCTVFDVPLNLRYDLIVRPRYRVFGSAGLSSFFMQHEAYSYEYPNPATGVPSYWTGSATNQNQHYFSILNLSAGYERALSSRWSLQAEPYLKLPLAGVGTGKIRLTSAGVFLGVKYGF</sequence>
<proteinExistence type="predicted"/>
<dbReference type="SUPFAM" id="SSF56925">
    <property type="entry name" value="OMPA-like"/>
    <property type="match status" value="1"/>
</dbReference>
<evidence type="ECO:0000313" key="2">
    <source>
        <dbReference type="Proteomes" id="UP001479606"/>
    </source>
</evidence>
<keyword evidence="2" id="KW-1185">Reference proteome</keyword>
<protein>
    <recommendedName>
        <fullName evidence="3">Outer membrane protein beta-barrel domain-containing protein</fullName>
    </recommendedName>
</protein>
<name>A0ABU9LQ37_9BACT</name>
<organism evidence="1 2">
    <name type="scientific">Hymenobacter segetis</name>
    <dbReference type="NCBI Taxonomy" id="2025509"/>
    <lineage>
        <taxon>Bacteria</taxon>
        <taxon>Pseudomonadati</taxon>
        <taxon>Bacteroidota</taxon>
        <taxon>Cytophagia</taxon>
        <taxon>Cytophagales</taxon>
        <taxon>Hymenobacteraceae</taxon>
        <taxon>Hymenobacter</taxon>
    </lineage>
</organism>
<dbReference type="RefSeq" id="WP_342295268.1">
    <property type="nucleotide sequence ID" value="NZ_JBCEVZ010000001.1"/>
</dbReference>
<dbReference type="Gene3D" id="2.40.128.90">
    <property type="entry name" value="OMPT-like"/>
    <property type="match status" value="1"/>
</dbReference>
<dbReference type="InterPro" id="IPR053724">
    <property type="entry name" value="OMP_A26_sf"/>
</dbReference>
<dbReference type="InterPro" id="IPR011250">
    <property type="entry name" value="OMP/PagP_B-barrel"/>
</dbReference>
<reference evidence="1 2" key="1">
    <citation type="journal article" date="2018" name="Arch. Microbiol.">
        <title>Hymenobacter segetis sp. nov., isolated from soil.</title>
        <authorList>
            <person name="Ten L.N."/>
            <person name="Lim S.J."/>
            <person name="Kim B.O."/>
            <person name="Kang I.K."/>
            <person name="Jung H.Y."/>
        </authorList>
    </citation>
    <scope>NUCLEOTIDE SEQUENCE [LARGE SCALE GENOMIC DNA]</scope>
    <source>
        <strain evidence="1 2">S7-3-11</strain>
    </source>
</reference>
<evidence type="ECO:0008006" key="3">
    <source>
        <dbReference type="Google" id="ProtNLM"/>
    </source>
</evidence>
<comment type="caution">
    <text evidence="1">The sequence shown here is derived from an EMBL/GenBank/DDBJ whole genome shotgun (WGS) entry which is preliminary data.</text>
</comment>
<gene>
    <name evidence="1" type="ORF">AAFH49_00890</name>
</gene>